<dbReference type="EMBL" id="LUCM01009299">
    <property type="protein sequence ID" value="KAA0187192.1"/>
    <property type="molecule type" value="Genomic_DNA"/>
</dbReference>
<comment type="cofactor">
    <cofactor evidence="5">
        <name>Fe(2+)</name>
        <dbReference type="ChEBI" id="CHEBI:29033"/>
    </cofactor>
    <text evidence="5">Binds 1 Fe(2+) ion per subunit.</text>
</comment>
<reference evidence="7" key="1">
    <citation type="submission" date="2019-05" db="EMBL/GenBank/DDBJ databases">
        <title>Annotation for the trematode Fasciolopsis buski.</title>
        <authorList>
            <person name="Choi Y.-J."/>
        </authorList>
    </citation>
    <scope>NUCLEOTIDE SEQUENCE</scope>
    <source>
        <strain evidence="7">HT</strain>
        <tissue evidence="7">Whole worm</tissue>
    </source>
</reference>
<evidence type="ECO:0000256" key="5">
    <source>
        <dbReference type="PIRSR" id="PIRSR604574-2"/>
    </source>
</evidence>
<name>A0A8E0RR84_9TREM</name>
<comment type="caution">
    <text evidence="7">The sequence shown here is derived from an EMBL/GenBank/DDBJ whole genome shotgun (WGS) entry which is preliminary data.</text>
</comment>
<evidence type="ECO:0000256" key="3">
    <source>
        <dbReference type="ARBA" id="ARBA00023002"/>
    </source>
</evidence>
<dbReference type="OrthoDB" id="6614653at2759"/>
<keyword evidence="1 5" id="KW-0479">Metal-binding</keyword>
<evidence type="ECO:0000256" key="1">
    <source>
        <dbReference type="ARBA" id="ARBA00022723"/>
    </source>
</evidence>
<evidence type="ECO:0000313" key="8">
    <source>
        <dbReference type="Proteomes" id="UP000728185"/>
    </source>
</evidence>
<sequence length="137" mass="15737">MLGRLRWITLGYHYDWTNRRYNEFDRSEFPPLLAHVARQIVDALRTELADGGLFSGLKNHSQLYDACAHFEPEAAIVNYYRGKTTMGFHTDEVEFDKQAPLVSVRSVSGSLRLPLLCLFFGLSTSVHYFQIISNVCF</sequence>
<dbReference type="Gene3D" id="2.60.120.590">
    <property type="entry name" value="Alpha-ketoglutarate-dependent dioxygenase AlkB-like"/>
    <property type="match status" value="1"/>
</dbReference>
<dbReference type="InterPro" id="IPR037151">
    <property type="entry name" value="AlkB-like_sf"/>
</dbReference>
<keyword evidence="4 5" id="KW-0408">Iron</keyword>
<organism evidence="7 8">
    <name type="scientific">Fasciolopsis buskii</name>
    <dbReference type="NCBI Taxonomy" id="27845"/>
    <lineage>
        <taxon>Eukaryota</taxon>
        <taxon>Metazoa</taxon>
        <taxon>Spiralia</taxon>
        <taxon>Lophotrochozoa</taxon>
        <taxon>Platyhelminthes</taxon>
        <taxon>Trematoda</taxon>
        <taxon>Digenea</taxon>
        <taxon>Plagiorchiida</taxon>
        <taxon>Echinostomata</taxon>
        <taxon>Echinostomatoidea</taxon>
        <taxon>Fasciolidae</taxon>
        <taxon>Fasciolopsis</taxon>
    </lineage>
</organism>
<evidence type="ECO:0000259" key="6">
    <source>
        <dbReference type="Pfam" id="PF13532"/>
    </source>
</evidence>
<feature type="binding site" evidence="5">
    <location>
        <position position="91"/>
    </location>
    <ligand>
        <name>Fe cation</name>
        <dbReference type="ChEBI" id="CHEBI:24875"/>
        <note>catalytic</note>
    </ligand>
</feature>
<proteinExistence type="predicted"/>
<gene>
    <name evidence="7" type="ORF">FBUS_11285</name>
</gene>
<dbReference type="GO" id="GO:0035513">
    <property type="term" value="P:oxidative RNA demethylation"/>
    <property type="evidence" value="ECO:0007669"/>
    <property type="project" value="TreeGrafter"/>
</dbReference>
<keyword evidence="3" id="KW-0560">Oxidoreductase</keyword>
<evidence type="ECO:0000313" key="7">
    <source>
        <dbReference type="EMBL" id="KAA0187192.1"/>
    </source>
</evidence>
<dbReference type="GO" id="GO:0035515">
    <property type="term" value="F:oxidative RNA demethylase activity"/>
    <property type="evidence" value="ECO:0007669"/>
    <property type="project" value="TreeGrafter"/>
</dbReference>
<dbReference type="GO" id="GO:0005737">
    <property type="term" value="C:cytoplasm"/>
    <property type="evidence" value="ECO:0007669"/>
    <property type="project" value="TreeGrafter"/>
</dbReference>
<dbReference type="PANTHER" id="PTHR16557">
    <property type="entry name" value="ALKYLATED DNA REPAIR PROTEIN ALKB-RELATED"/>
    <property type="match status" value="1"/>
</dbReference>
<accession>A0A8E0RR84</accession>
<protein>
    <submittedName>
        <fullName evidence="7">Alkylated DNA repair protein alkB 1</fullName>
    </submittedName>
</protein>
<dbReference type="AlphaFoldDB" id="A0A8E0RR84"/>
<dbReference type="SUPFAM" id="SSF51197">
    <property type="entry name" value="Clavaminate synthase-like"/>
    <property type="match status" value="1"/>
</dbReference>
<feature type="binding site" evidence="5">
    <location>
        <position position="89"/>
    </location>
    <ligand>
        <name>Fe cation</name>
        <dbReference type="ChEBI" id="CHEBI:24875"/>
        <note>catalytic</note>
    </ligand>
</feature>
<dbReference type="Pfam" id="PF13532">
    <property type="entry name" value="2OG-FeII_Oxy_2"/>
    <property type="match status" value="1"/>
</dbReference>
<dbReference type="GO" id="GO:0035516">
    <property type="term" value="F:broad specificity oxidative DNA demethylase activity"/>
    <property type="evidence" value="ECO:0007669"/>
    <property type="project" value="TreeGrafter"/>
</dbReference>
<evidence type="ECO:0000256" key="4">
    <source>
        <dbReference type="ARBA" id="ARBA00023004"/>
    </source>
</evidence>
<dbReference type="InterPro" id="IPR004574">
    <property type="entry name" value="Alkb"/>
</dbReference>
<evidence type="ECO:0000256" key="2">
    <source>
        <dbReference type="ARBA" id="ARBA00022964"/>
    </source>
</evidence>
<keyword evidence="8" id="KW-1185">Reference proteome</keyword>
<keyword evidence="2" id="KW-0223">Dioxygenase</keyword>
<dbReference type="InterPro" id="IPR027450">
    <property type="entry name" value="AlkB-like"/>
</dbReference>
<dbReference type="Proteomes" id="UP000728185">
    <property type="component" value="Unassembled WGS sequence"/>
</dbReference>
<dbReference type="PANTHER" id="PTHR16557:SF2">
    <property type="entry name" value="NUCLEIC ACID DIOXYGENASE ALKBH1"/>
    <property type="match status" value="1"/>
</dbReference>
<feature type="domain" description="Alpha-ketoglutarate-dependent dioxygenase AlkB-like" evidence="6">
    <location>
        <begin position="3"/>
        <end position="104"/>
    </location>
</feature>
<dbReference type="GO" id="GO:0008198">
    <property type="term" value="F:ferrous iron binding"/>
    <property type="evidence" value="ECO:0007669"/>
    <property type="project" value="TreeGrafter"/>
</dbReference>